<dbReference type="Gene3D" id="1.20.1640.10">
    <property type="entry name" value="Multidrug efflux transporter AcrB transmembrane domain"/>
    <property type="match status" value="1"/>
</dbReference>
<dbReference type="NCBIfam" id="TIGR00916">
    <property type="entry name" value="2A0604s01"/>
    <property type="match status" value="1"/>
</dbReference>
<name>T1ALU0_9ZZZZ</name>
<dbReference type="FunFam" id="1.20.1640.10:FF:000004">
    <property type="entry name" value="Protein translocase subunit SecD"/>
    <property type="match status" value="1"/>
</dbReference>
<keyword evidence="2" id="KW-0813">Transport</keyword>
<dbReference type="GO" id="GO:0005886">
    <property type="term" value="C:plasma membrane"/>
    <property type="evidence" value="ECO:0007669"/>
    <property type="project" value="UniProtKB-SubCell"/>
</dbReference>
<dbReference type="Pfam" id="PF02355">
    <property type="entry name" value="SecD_SecF_C"/>
    <property type="match status" value="1"/>
</dbReference>
<keyword evidence="6 9" id="KW-1133">Transmembrane helix</keyword>
<dbReference type="AlphaFoldDB" id="T1ALU0"/>
<keyword evidence="4 9" id="KW-0812">Transmembrane</keyword>
<dbReference type="InterPro" id="IPR048634">
    <property type="entry name" value="SecD_SecF_C"/>
</dbReference>
<dbReference type="InterPro" id="IPR001036">
    <property type="entry name" value="Acrflvin-R"/>
</dbReference>
<keyword evidence="8 9" id="KW-0472">Membrane</keyword>
<feature type="domain" description="Protein export membrane protein SecD/SecF C-terminal" evidence="10">
    <location>
        <begin position="2"/>
        <end position="153"/>
    </location>
</feature>
<evidence type="ECO:0000256" key="4">
    <source>
        <dbReference type="ARBA" id="ARBA00022692"/>
    </source>
</evidence>
<feature type="transmembrane region" description="Helical" evidence="9">
    <location>
        <begin position="37"/>
        <end position="59"/>
    </location>
</feature>
<dbReference type="InterPro" id="IPR022813">
    <property type="entry name" value="SecD/SecF_arch_bac"/>
</dbReference>
<dbReference type="GO" id="GO:0022857">
    <property type="term" value="F:transmembrane transporter activity"/>
    <property type="evidence" value="ECO:0007669"/>
    <property type="project" value="InterPro"/>
</dbReference>
<keyword evidence="7" id="KW-0811">Translocation</keyword>
<gene>
    <name evidence="11" type="ORF">B1A_09661</name>
</gene>
<feature type="transmembrane region" description="Helical" evidence="9">
    <location>
        <begin position="12"/>
        <end position="32"/>
    </location>
</feature>
<comment type="subcellular location">
    <subcellularLocation>
        <location evidence="1">Cell membrane</location>
        <topology evidence="1">Multi-pass membrane protein</topology>
    </subcellularLocation>
</comment>
<accession>T1ALU0</accession>
<proteinExistence type="predicted"/>
<dbReference type="SUPFAM" id="SSF82866">
    <property type="entry name" value="Multidrug efflux transporter AcrB transmembrane domain"/>
    <property type="match status" value="1"/>
</dbReference>
<dbReference type="EMBL" id="AUZX01006891">
    <property type="protein sequence ID" value="EQD61566.1"/>
    <property type="molecule type" value="Genomic_DNA"/>
</dbReference>
<dbReference type="InterPro" id="IPR055344">
    <property type="entry name" value="SecD_SecF_C_bact"/>
</dbReference>
<sequence>MGPSLGAENIKMGIGALVLGMAGVLIFMFVYYKVFGLVADAVLVSNVVLLTALLSMMHASLSLPGIAGIILTVGIAVDANVLIYERIREELRKGVSPQAAIRAGFDKAFSAILDSNVTTGIAGLVLWIFGTGAIRGFAVVLTLGIGTSMFTSLMGS</sequence>
<comment type="caution">
    <text evidence="11">The sequence shown here is derived from an EMBL/GenBank/DDBJ whole genome shotgun (WGS) entry which is preliminary data.</text>
</comment>
<evidence type="ECO:0000256" key="9">
    <source>
        <dbReference type="SAM" id="Phobius"/>
    </source>
</evidence>
<evidence type="ECO:0000256" key="1">
    <source>
        <dbReference type="ARBA" id="ARBA00004651"/>
    </source>
</evidence>
<reference evidence="11" key="2">
    <citation type="journal article" date="2014" name="ISME J.">
        <title>Microbial stratification in low pH oxic and suboxic macroscopic growths along an acid mine drainage.</title>
        <authorList>
            <person name="Mendez-Garcia C."/>
            <person name="Mesa V."/>
            <person name="Sprenger R.R."/>
            <person name="Richter M."/>
            <person name="Diez M.S."/>
            <person name="Solano J."/>
            <person name="Bargiela R."/>
            <person name="Golyshina O.V."/>
            <person name="Manteca A."/>
            <person name="Ramos J.L."/>
            <person name="Gallego J.R."/>
            <person name="Llorente I."/>
            <person name="Martins Dos Santos V.A."/>
            <person name="Jensen O.N."/>
            <person name="Pelaez A.I."/>
            <person name="Sanchez J."/>
            <person name="Ferrer M."/>
        </authorList>
    </citation>
    <scope>NUCLEOTIDE SEQUENCE</scope>
</reference>
<dbReference type="PANTHER" id="PTHR30081:SF1">
    <property type="entry name" value="PROTEIN TRANSLOCASE SUBUNIT SECD"/>
    <property type="match status" value="1"/>
</dbReference>
<evidence type="ECO:0000256" key="8">
    <source>
        <dbReference type="ARBA" id="ARBA00023136"/>
    </source>
</evidence>
<protein>
    <submittedName>
        <fullName evidence="11">SecD/SecF/SecDF export membrane protein</fullName>
    </submittedName>
</protein>
<evidence type="ECO:0000259" key="10">
    <source>
        <dbReference type="Pfam" id="PF02355"/>
    </source>
</evidence>
<keyword evidence="5" id="KW-0653">Protein transport</keyword>
<evidence type="ECO:0000256" key="5">
    <source>
        <dbReference type="ARBA" id="ARBA00022927"/>
    </source>
</evidence>
<dbReference type="PRINTS" id="PR00702">
    <property type="entry name" value="ACRIFLAVINRP"/>
</dbReference>
<feature type="transmembrane region" description="Helical" evidence="9">
    <location>
        <begin position="65"/>
        <end position="87"/>
    </location>
</feature>
<evidence type="ECO:0000256" key="2">
    <source>
        <dbReference type="ARBA" id="ARBA00022448"/>
    </source>
</evidence>
<keyword evidence="3" id="KW-1003">Cell membrane</keyword>
<evidence type="ECO:0000256" key="3">
    <source>
        <dbReference type="ARBA" id="ARBA00022475"/>
    </source>
</evidence>
<organism evidence="11">
    <name type="scientific">mine drainage metagenome</name>
    <dbReference type="NCBI Taxonomy" id="410659"/>
    <lineage>
        <taxon>unclassified sequences</taxon>
        <taxon>metagenomes</taxon>
        <taxon>ecological metagenomes</taxon>
    </lineage>
</organism>
<dbReference type="GO" id="GO:0015031">
    <property type="term" value="P:protein transport"/>
    <property type="evidence" value="ECO:0007669"/>
    <property type="project" value="UniProtKB-KW"/>
</dbReference>
<reference evidence="11" key="1">
    <citation type="submission" date="2013-08" db="EMBL/GenBank/DDBJ databases">
        <authorList>
            <person name="Mendez C."/>
            <person name="Richter M."/>
            <person name="Ferrer M."/>
            <person name="Sanchez J."/>
        </authorList>
    </citation>
    <scope>NUCLEOTIDE SEQUENCE</scope>
</reference>
<dbReference type="PANTHER" id="PTHR30081">
    <property type="entry name" value="PROTEIN-EXPORT MEMBRANE PROTEIN SEC"/>
    <property type="match status" value="1"/>
</dbReference>
<evidence type="ECO:0000256" key="7">
    <source>
        <dbReference type="ARBA" id="ARBA00023010"/>
    </source>
</evidence>
<feature type="non-terminal residue" evidence="11">
    <location>
        <position position="156"/>
    </location>
</feature>
<evidence type="ECO:0000313" key="11">
    <source>
        <dbReference type="EMBL" id="EQD61566.1"/>
    </source>
</evidence>
<evidence type="ECO:0000256" key="6">
    <source>
        <dbReference type="ARBA" id="ARBA00022989"/>
    </source>
</evidence>